<evidence type="ECO:0000256" key="1">
    <source>
        <dbReference type="SAM" id="MobiDB-lite"/>
    </source>
</evidence>
<feature type="compositionally biased region" description="Basic and acidic residues" evidence="1">
    <location>
        <begin position="31"/>
        <end position="41"/>
    </location>
</feature>
<reference evidence="2 3" key="1">
    <citation type="submission" date="2018-11" db="EMBL/GenBank/DDBJ databases">
        <authorList>
            <consortium name="Pathogen Informatics"/>
        </authorList>
    </citation>
    <scope>NUCLEOTIDE SEQUENCE [LARGE SCALE GENOMIC DNA]</scope>
</reference>
<dbReference type="Proteomes" id="UP000050761">
    <property type="component" value="Unassembled WGS sequence"/>
</dbReference>
<gene>
    <name evidence="2" type="ORF">HPBE_LOCUS3509</name>
</gene>
<evidence type="ECO:0000313" key="3">
    <source>
        <dbReference type="Proteomes" id="UP000050761"/>
    </source>
</evidence>
<sequence>MAGEADEIPKEPSHAIEDKDSSSPNRPTPDANRENQAETEARIVNVPESPLGRIDRKLHDIKDKTDGLPFIGSRLGFTNVS</sequence>
<accession>A0A183FBG6</accession>
<feature type="region of interest" description="Disordered" evidence="1">
    <location>
        <begin position="1"/>
        <end position="48"/>
    </location>
</feature>
<dbReference type="EMBL" id="UZAH01009743">
    <property type="protein sequence ID" value="VDO36094.1"/>
    <property type="molecule type" value="Genomic_DNA"/>
</dbReference>
<proteinExistence type="predicted"/>
<feature type="compositionally biased region" description="Basic and acidic residues" evidence="1">
    <location>
        <begin position="7"/>
        <end position="21"/>
    </location>
</feature>
<protein>
    <submittedName>
        <fullName evidence="2 4">Uncharacterized protein</fullName>
    </submittedName>
</protein>
<dbReference type="WBParaSite" id="HPBE_0000350801-mRNA-1">
    <property type="protein sequence ID" value="HPBE_0000350801-mRNA-1"/>
    <property type="gene ID" value="HPBE_0000350801"/>
</dbReference>
<evidence type="ECO:0000313" key="4">
    <source>
        <dbReference type="WBParaSite" id="HPBE_0000350801-mRNA-1"/>
    </source>
</evidence>
<keyword evidence="3" id="KW-1185">Reference proteome</keyword>
<dbReference type="AlphaFoldDB" id="A0A183FBG6"/>
<reference evidence="4" key="2">
    <citation type="submission" date="2019-09" db="UniProtKB">
        <authorList>
            <consortium name="WormBaseParasite"/>
        </authorList>
    </citation>
    <scope>IDENTIFICATION</scope>
</reference>
<accession>A0A3P7VNX3</accession>
<organism evidence="3 4">
    <name type="scientific">Heligmosomoides polygyrus</name>
    <name type="common">Parasitic roundworm</name>
    <dbReference type="NCBI Taxonomy" id="6339"/>
    <lineage>
        <taxon>Eukaryota</taxon>
        <taxon>Metazoa</taxon>
        <taxon>Ecdysozoa</taxon>
        <taxon>Nematoda</taxon>
        <taxon>Chromadorea</taxon>
        <taxon>Rhabditida</taxon>
        <taxon>Rhabditina</taxon>
        <taxon>Rhabditomorpha</taxon>
        <taxon>Strongyloidea</taxon>
        <taxon>Heligmosomidae</taxon>
        <taxon>Heligmosomoides</taxon>
    </lineage>
</organism>
<name>A0A183FBG6_HELPZ</name>
<evidence type="ECO:0000313" key="2">
    <source>
        <dbReference type="EMBL" id="VDO36094.1"/>
    </source>
</evidence>